<accession>A0A5J4L3R1</accession>
<dbReference type="AlphaFoldDB" id="A0A5J4L3R1"/>
<proteinExistence type="predicted"/>
<sequence length="181" mass="21158">MKANGLELKEIRSRVEYTEFKSPIRDFLSDIFREDGYIVAYLDYKVVMGYYRNGSITLPDNESIEEKYLQRLRLFNEKKELYLWRSNGNLKARFRIDEEGDDTSVVDAYQVLWGTVSEQLGDFTRLTEDRGTTLIVPVKGVEVNDMKSRLFLKTRNYIGYTPAHQATYIDCRFMGFIKGGI</sequence>
<dbReference type="EMBL" id="BLAB01000001">
    <property type="protein sequence ID" value="GER94313.1"/>
    <property type="molecule type" value="Genomic_DNA"/>
</dbReference>
<name>A0A5J4L3R1_9ZZZZ</name>
<comment type="caution">
    <text evidence="1">The sequence shown here is derived from an EMBL/GenBank/DDBJ whole genome shotgun (WGS) entry which is preliminary data.</text>
</comment>
<gene>
    <name evidence="1" type="ORF">A45J_2074</name>
</gene>
<protein>
    <submittedName>
        <fullName evidence="1">TIGR03984 family CRISPR-associated protein</fullName>
    </submittedName>
</protein>
<organism evidence="1">
    <name type="scientific">hot springs metagenome</name>
    <dbReference type="NCBI Taxonomy" id="433727"/>
    <lineage>
        <taxon>unclassified sequences</taxon>
        <taxon>metagenomes</taxon>
        <taxon>ecological metagenomes</taxon>
    </lineage>
</organism>
<dbReference type="InterPro" id="IPR023815">
    <property type="entry name" value="CRISPR-assoc_Csx19"/>
</dbReference>
<reference evidence="1" key="1">
    <citation type="submission" date="2019-10" db="EMBL/GenBank/DDBJ databases">
        <title>Metagenomic sequencing of thiosulfate-disproportionating enrichment culture.</title>
        <authorList>
            <person name="Umezawa K."/>
            <person name="Kojima H."/>
            <person name="Fukui M."/>
        </authorList>
    </citation>
    <scope>NUCLEOTIDE SEQUENCE</scope>
    <source>
        <strain evidence="1">45J</strain>
    </source>
</reference>
<evidence type="ECO:0000313" key="1">
    <source>
        <dbReference type="EMBL" id="GER94313.1"/>
    </source>
</evidence>
<dbReference type="NCBIfam" id="TIGR03984">
    <property type="entry name" value="CRISPR-associated protein Csx19"/>
    <property type="match status" value="1"/>
</dbReference>